<dbReference type="Gene3D" id="3.40.50.2300">
    <property type="match status" value="1"/>
</dbReference>
<dbReference type="GO" id="GO:0003723">
    <property type="term" value="F:RNA binding"/>
    <property type="evidence" value="ECO:0007669"/>
    <property type="project" value="InterPro"/>
</dbReference>
<accession>A0A9E7ACX5</accession>
<protein>
    <submittedName>
        <fullName evidence="2">Aliphatic amidase regulator, AmiR</fullName>
    </submittedName>
</protein>
<dbReference type="Pfam" id="PF21332">
    <property type="entry name" value="AmiR_N"/>
    <property type="match status" value="1"/>
</dbReference>
<dbReference type="PROSITE" id="PS50921">
    <property type="entry name" value="ANTAR"/>
    <property type="match status" value="1"/>
</dbReference>
<dbReference type="SUPFAM" id="SSF52172">
    <property type="entry name" value="CheY-like"/>
    <property type="match status" value="1"/>
</dbReference>
<evidence type="ECO:0000259" key="1">
    <source>
        <dbReference type="PROSITE" id="PS50921"/>
    </source>
</evidence>
<geneLocation type="plasmid" evidence="2 3">
    <name>pC</name>
</geneLocation>
<evidence type="ECO:0000313" key="2">
    <source>
        <dbReference type="EMBL" id="UOK73863.1"/>
    </source>
</evidence>
<keyword evidence="2" id="KW-0614">Plasmid</keyword>
<dbReference type="RefSeq" id="WP_244451446.1">
    <property type="nucleotide sequence ID" value="NZ_CP083242.1"/>
</dbReference>
<dbReference type="InterPro" id="IPR036388">
    <property type="entry name" value="WH-like_DNA-bd_sf"/>
</dbReference>
<dbReference type="EMBL" id="CP083242">
    <property type="protein sequence ID" value="UOK73863.1"/>
    <property type="molecule type" value="Genomic_DNA"/>
</dbReference>
<organism evidence="2 3">
    <name type="scientific">Ancylobacter polymorphus</name>
    <dbReference type="NCBI Taxonomy" id="223390"/>
    <lineage>
        <taxon>Bacteria</taxon>
        <taxon>Pseudomonadati</taxon>
        <taxon>Pseudomonadota</taxon>
        <taxon>Alphaproteobacteria</taxon>
        <taxon>Hyphomicrobiales</taxon>
        <taxon>Xanthobacteraceae</taxon>
        <taxon>Ancylobacter</taxon>
    </lineage>
</organism>
<proteinExistence type="predicted"/>
<dbReference type="AlphaFoldDB" id="A0A9E7ACX5"/>
<dbReference type="InterPro" id="IPR005561">
    <property type="entry name" value="ANTAR"/>
</dbReference>
<sequence>MSFSQIMIRELRSLRVAVFHPADGDREELMLHIRRIGCTVYADWPIPTHPTRETDIALCLLSETGEQLPDWPDVALIAILQYESPVVVRSLLDSNAHGIVTKPIRAFGILSTLLLTRSLHRFSQRQKAKTDKIEETLRSRRLIDRAAEALSASGFGTLEACHQAIRRAAMEGRVTAASVAENILAGKAVPVIEMLRRG</sequence>
<dbReference type="KEGG" id="apol:K9D25_23795"/>
<dbReference type="Gene3D" id="1.10.10.10">
    <property type="entry name" value="Winged helix-like DNA-binding domain superfamily/Winged helix DNA-binding domain"/>
    <property type="match status" value="1"/>
</dbReference>
<feature type="domain" description="ANTAR" evidence="1">
    <location>
        <begin position="123"/>
        <end position="184"/>
    </location>
</feature>
<name>A0A9E7ACX5_9HYPH</name>
<dbReference type="Proteomes" id="UP000831684">
    <property type="component" value="Plasmid pC"/>
</dbReference>
<reference evidence="2" key="1">
    <citation type="submission" date="2021-09" db="EMBL/GenBank/DDBJ databases">
        <title>Network and meta-omics reveal the key degrader and cooperation patterns in an efficient 1,4-dioxane-degrading microbial community.</title>
        <authorList>
            <person name="Dai C."/>
        </authorList>
    </citation>
    <scope>NUCLEOTIDE SEQUENCE</scope>
    <source>
        <strain evidence="2">ZM13</strain>
        <plasmid evidence="2">pC</plasmid>
    </source>
</reference>
<gene>
    <name evidence="2" type="ORF">K9D25_23795</name>
</gene>
<dbReference type="InterPro" id="IPR049021">
    <property type="entry name" value="AmiR_N"/>
</dbReference>
<evidence type="ECO:0000313" key="3">
    <source>
        <dbReference type="Proteomes" id="UP000831684"/>
    </source>
</evidence>
<dbReference type="InterPro" id="IPR011006">
    <property type="entry name" value="CheY-like_superfamily"/>
</dbReference>